<dbReference type="Gene3D" id="2.160.10.10">
    <property type="entry name" value="Hexapeptide repeat proteins"/>
    <property type="match status" value="1"/>
</dbReference>
<keyword evidence="4" id="KW-0320">Glycogen biosynthesis</keyword>
<dbReference type="CDD" id="cd02508">
    <property type="entry name" value="ADP_Glucose_PP"/>
    <property type="match status" value="1"/>
</dbReference>
<comment type="caution">
    <text evidence="7">The sequence shown here is derived from an EMBL/GenBank/DDBJ whole genome shotgun (WGS) entry which is preliminary data.</text>
</comment>
<comment type="similarity">
    <text evidence="1">Belongs to the bacterial/plant glucose-1-phosphate adenylyltransferase family.</text>
</comment>
<feature type="domain" description="Nucleotidyl transferase" evidence="5">
    <location>
        <begin position="8"/>
        <end position="258"/>
    </location>
</feature>
<dbReference type="PANTHER" id="PTHR43523">
    <property type="entry name" value="GLUCOSE-1-PHOSPHATE ADENYLYLTRANSFERASE-RELATED"/>
    <property type="match status" value="1"/>
</dbReference>
<evidence type="ECO:0000313" key="8">
    <source>
        <dbReference type="Proteomes" id="UP001597307"/>
    </source>
</evidence>
<evidence type="ECO:0000256" key="3">
    <source>
        <dbReference type="ARBA" id="ARBA00022695"/>
    </source>
</evidence>
<dbReference type="Proteomes" id="UP001597307">
    <property type="component" value="Unassembled WGS sequence"/>
</dbReference>
<dbReference type="Gene3D" id="3.90.550.10">
    <property type="entry name" value="Spore Coat Polysaccharide Biosynthesis Protein SpsA, Chain A"/>
    <property type="match status" value="1"/>
</dbReference>
<dbReference type="SUPFAM" id="SSF51161">
    <property type="entry name" value="Trimeric LpxA-like enzymes"/>
    <property type="match status" value="1"/>
</dbReference>
<evidence type="ECO:0000256" key="1">
    <source>
        <dbReference type="ARBA" id="ARBA00010443"/>
    </source>
</evidence>
<evidence type="ECO:0000259" key="6">
    <source>
        <dbReference type="Pfam" id="PF24894"/>
    </source>
</evidence>
<dbReference type="SUPFAM" id="SSF53448">
    <property type="entry name" value="Nucleotide-diphospho-sugar transferases"/>
    <property type="match status" value="1"/>
</dbReference>
<reference evidence="8" key="1">
    <citation type="journal article" date="2019" name="Int. J. Syst. Evol. Microbiol.">
        <title>The Global Catalogue of Microorganisms (GCM) 10K type strain sequencing project: providing services to taxonomists for standard genome sequencing and annotation.</title>
        <authorList>
            <consortium name="The Broad Institute Genomics Platform"/>
            <consortium name="The Broad Institute Genome Sequencing Center for Infectious Disease"/>
            <person name="Wu L."/>
            <person name="Ma J."/>
        </authorList>
    </citation>
    <scope>NUCLEOTIDE SEQUENCE [LARGE SCALE GENOMIC DNA]</scope>
    <source>
        <strain evidence="8">JCM 11496</strain>
    </source>
</reference>
<sequence length="371" mass="39893">MNRPSVLAIVLAGGSGGRLGPLTDQRAKPALPVAGSYRLIDIPLSNLHHSGISDVWMVQQYQPNSLNDHLANGRPWDLDRTNGGLRVLPPFEGREGEGFADGNADSLFRQAAFIREFDPDLVLLLSADHLYQLDFRDVVQTHLDAKAAATIVTTHFDGDASKHGVVEVSDGAVTGFEYKPDKPKTTLVATEVFLFDAVHLLDTLELLAKEEGGLDDYGDQLLPHLVEHSTVVEHRLEGYWLDLGTPENYHRAHMELLDGEGLAFDHPAWPILTSSSQRLPALIVKGAKVADSLLAPGSRVLGDVRHSVIGPDTVVEAGAVVVDSILLNGVTVPSGARIVRSIVDSGATLDAGVQVGDDDVVTVVDRNGDWS</sequence>
<evidence type="ECO:0000256" key="2">
    <source>
        <dbReference type="ARBA" id="ARBA00022679"/>
    </source>
</evidence>
<dbReference type="RefSeq" id="WP_343880224.1">
    <property type="nucleotide sequence ID" value="NZ_BAAAIJ010000047.1"/>
</dbReference>
<accession>A0ABW4Q6A0</accession>
<protein>
    <submittedName>
        <fullName evidence="7">Glucose-1-phosphate adenylyltransferase family protein</fullName>
    </submittedName>
</protein>
<keyword evidence="8" id="KW-1185">Reference proteome</keyword>
<dbReference type="InterPro" id="IPR011004">
    <property type="entry name" value="Trimer_LpxA-like_sf"/>
</dbReference>
<dbReference type="EMBL" id="JBHUGA010000011">
    <property type="protein sequence ID" value="MFD1846071.1"/>
    <property type="molecule type" value="Genomic_DNA"/>
</dbReference>
<evidence type="ECO:0000259" key="5">
    <source>
        <dbReference type="Pfam" id="PF00483"/>
    </source>
</evidence>
<dbReference type="InterPro" id="IPR056818">
    <property type="entry name" value="GlmU/GlgC-like_hexapep"/>
</dbReference>
<dbReference type="Pfam" id="PF24894">
    <property type="entry name" value="Hexapep_GlmU"/>
    <property type="match status" value="1"/>
</dbReference>
<evidence type="ECO:0000313" key="7">
    <source>
        <dbReference type="EMBL" id="MFD1846071.1"/>
    </source>
</evidence>
<evidence type="ECO:0000256" key="4">
    <source>
        <dbReference type="ARBA" id="ARBA00023056"/>
    </source>
</evidence>
<dbReference type="PANTHER" id="PTHR43523:SF2">
    <property type="entry name" value="GLUCOSE-1-PHOSPHATE ADENYLYLTRANSFERASE"/>
    <property type="match status" value="1"/>
</dbReference>
<organism evidence="7 8">
    <name type="scientific">Arthrobacter flavus</name>
    <dbReference type="NCBI Taxonomy" id="95172"/>
    <lineage>
        <taxon>Bacteria</taxon>
        <taxon>Bacillati</taxon>
        <taxon>Actinomycetota</taxon>
        <taxon>Actinomycetes</taxon>
        <taxon>Micrococcales</taxon>
        <taxon>Micrococcaceae</taxon>
        <taxon>Arthrobacter</taxon>
    </lineage>
</organism>
<keyword evidence="2" id="KW-0808">Transferase</keyword>
<proteinExistence type="inferred from homology"/>
<dbReference type="GO" id="GO:0016779">
    <property type="term" value="F:nucleotidyltransferase activity"/>
    <property type="evidence" value="ECO:0007669"/>
    <property type="project" value="UniProtKB-KW"/>
</dbReference>
<dbReference type="InterPro" id="IPR005835">
    <property type="entry name" value="NTP_transferase_dom"/>
</dbReference>
<keyword evidence="3 7" id="KW-0548">Nucleotidyltransferase</keyword>
<dbReference type="InterPro" id="IPR029044">
    <property type="entry name" value="Nucleotide-diphossugar_trans"/>
</dbReference>
<feature type="domain" description="Glucose-1-phosphate adenylyltransferase/Bifunctional protein GlmU-like C-terminal hexapeptide" evidence="6">
    <location>
        <begin position="287"/>
        <end position="359"/>
    </location>
</feature>
<dbReference type="Pfam" id="PF00483">
    <property type="entry name" value="NTP_transferase"/>
    <property type="match status" value="1"/>
</dbReference>
<dbReference type="InterPro" id="IPR011831">
    <property type="entry name" value="ADP-Glc_PPase"/>
</dbReference>
<name>A0ABW4Q6A0_9MICC</name>
<gene>
    <name evidence="7" type="ORF">ACFSFX_05610</name>
</gene>